<evidence type="ECO:0000256" key="2">
    <source>
        <dbReference type="ARBA" id="ARBA00034617"/>
    </source>
</evidence>
<name>A0A1P8RHI4_9EURY</name>
<accession>A0A1P8RHI4</accession>
<dbReference type="PANTHER" id="PTHR42957">
    <property type="entry name" value="HELICASE MJ1565-RELATED"/>
    <property type="match status" value="1"/>
</dbReference>
<dbReference type="RefSeq" id="WP_076579888.1">
    <property type="nucleotide sequence ID" value="NZ_CP019327.1"/>
</dbReference>
<sequence length="720" mass="80717">MCSSLEDDLSPRTDMRIGDLLVESHHVGGVFSPGHEHCKVLTNDKWTQDAGGLPRHSLLIARPLLEGDEIVSEEDVHTGHRLPENDPGYAPPDPTDTDATHALLLRVSDTTDIPQEGRLQTNRYDAIQEAITGEEGGTASPEDFVDVLTRRQIQYSGVEAKILGTFYYDTNEDDEQRLSFSSDVQTFFSAGHYVVHKPDHAALQWIASYPTTTDTTPVKLGDVQYTTTDIWGDGASAGMYFDVKEFIGAKTAVFGMTRKGKSNTMKIIAGAIEAHDESIGQLIFDPSGEYAYVNDQDEECALGELHTQDDNGAPEAISTVYKFAAQEDETDRYKPLRTNLLARSNLDVVKNYVHMELGSDEATYAENFVTVSNNVPSEEELEDMEWGQKTRAEWLRSAYYAVISRSIGTEKLPDDFDPFWIGVNDSVLRGVNEHSHLDFNKAESGKVRLGKAGGENTLVEFWSTVATNTKDINDAHEEDRDWVNDDLDSVLEMFRTAGSQSGFGKLRNLQDYHNPARDVDVAREIYSRLTDGELVIVDISNGMEEVITAEKERLVSYILNQSMERFRSTDEDELPKIQVYLEEAHQHFDEYGRGDGEMNPFVTLAKEGAKFQIGMVYATQEVTSVDPRVRANTANWIITHINSEKEINELGKYYNFADFANSIRNVETVGYSRVKTYLGEYIVPVQISLFDTDWVKDNTPFGVKKDDGFIVEPSPSRQAD</sequence>
<dbReference type="GeneID" id="30957488"/>
<dbReference type="KEGG" id="hda:BB347_16055"/>
<evidence type="ECO:0000259" key="6">
    <source>
        <dbReference type="Pfam" id="PF01935"/>
    </source>
</evidence>
<dbReference type="PANTHER" id="PTHR42957:SF1">
    <property type="entry name" value="HELICASE MJ1565-RELATED"/>
    <property type="match status" value="1"/>
</dbReference>
<evidence type="ECO:0000256" key="5">
    <source>
        <dbReference type="SAM" id="MobiDB-lite"/>
    </source>
</evidence>
<feature type="region of interest" description="Disordered" evidence="5">
    <location>
        <begin position="74"/>
        <end position="93"/>
    </location>
</feature>
<organism evidence="7 8">
    <name type="scientific">Natronorubrum daqingense</name>
    <dbReference type="NCBI Taxonomy" id="588898"/>
    <lineage>
        <taxon>Archaea</taxon>
        <taxon>Methanobacteriati</taxon>
        <taxon>Methanobacteriota</taxon>
        <taxon>Stenosarchaea group</taxon>
        <taxon>Halobacteria</taxon>
        <taxon>Halobacteriales</taxon>
        <taxon>Natrialbaceae</taxon>
        <taxon>Natronorubrum</taxon>
    </lineage>
</organism>
<comment type="similarity">
    <text evidence="1">Belongs to the HerA family.</text>
</comment>
<dbReference type="GO" id="GO:0043138">
    <property type="term" value="F:3'-5' DNA helicase activity"/>
    <property type="evidence" value="ECO:0007669"/>
    <property type="project" value="UniProtKB-EC"/>
</dbReference>
<proteinExistence type="inferred from homology"/>
<evidence type="ECO:0000313" key="8">
    <source>
        <dbReference type="Proteomes" id="UP000187321"/>
    </source>
</evidence>
<dbReference type="InterPro" id="IPR027417">
    <property type="entry name" value="P-loop_NTPase"/>
</dbReference>
<comment type="catalytic activity">
    <reaction evidence="2">
        <text>Couples ATP hydrolysis with the unwinding of duplex DNA by translocating in the 3'-5' direction.</text>
        <dbReference type="EC" id="5.6.2.4"/>
    </reaction>
</comment>
<dbReference type="GO" id="GO:0043139">
    <property type="term" value="F:5'-3' DNA helicase activity"/>
    <property type="evidence" value="ECO:0007669"/>
    <property type="project" value="UniProtKB-EC"/>
</dbReference>
<evidence type="ECO:0000256" key="3">
    <source>
        <dbReference type="ARBA" id="ARBA00048954"/>
    </source>
</evidence>
<comment type="catalytic activity">
    <reaction evidence="3">
        <text>ATP + H2O = ADP + phosphate + H(+)</text>
        <dbReference type="Rhea" id="RHEA:13065"/>
        <dbReference type="ChEBI" id="CHEBI:15377"/>
        <dbReference type="ChEBI" id="CHEBI:15378"/>
        <dbReference type="ChEBI" id="CHEBI:30616"/>
        <dbReference type="ChEBI" id="CHEBI:43474"/>
        <dbReference type="ChEBI" id="CHEBI:456216"/>
        <dbReference type="EC" id="5.6.2.3"/>
    </reaction>
</comment>
<evidence type="ECO:0000256" key="1">
    <source>
        <dbReference type="ARBA" id="ARBA00007816"/>
    </source>
</evidence>
<dbReference type="EMBL" id="CP019327">
    <property type="protein sequence ID" value="APX98002.1"/>
    <property type="molecule type" value="Genomic_DNA"/>
</dbReference>
<comment type="catalytic activity">
    <reaction evidence="4">
        <text>ATP + H2O = ADP + phosphate + H(+)</text>
        <dbReference type="Rhea" id="RHEA:13065"/>
        <dbReference type="ChEBI" id="CHEBI:15377"/>
        <dbReference type="ChEBI" id="CHEBI:15378"/>
        <dbReference type="ChEBI" id="CHEBI:30616"/>
        <dbReference type="ChEBI" id="CHEBI:43474"/>
        <dbReference type="ChEBI" id="CHEBI:456216"/>
        <dbReference type="EC" id="5.6.2.4"/>
    </reaction>
</comment>
<dbReference type="AlphaFoldDB" id="A0A1P8RHI4"/>
<dbReference type="InterPro" id="IPR002789">
    <property type="entry name" value="HerA_central"/>
</dbReference>
<reference evidence="7 8" key="1">
    <citation type="submission" date="2017-01" db="EMBL/GenBank/DDBJ databases">
        <title>Complete genome sequence of Haloterrigena daqingensis type strain (JX313T).</title>
        <authorList>
            <person name="Shuang W."/>
        </authorList>
    </citation>
    <scope>NUCLEOTIDE SEQUENCE [LARGE SCALE GENOMIC DNA]</scope>
    <source>
        <strain evidence="7 8">JX313</strain>
    </source>
</reference>
<dbReference type="Gene3D" id="3.40.50.300">
    <property type="entry name" value="P-loop containing nucleotide triphosphate hydrolases"/>
    <property type="match status" value="2"/>
</dbReference>
<dbReference type="OrthoDB" id="107033at2157"/>
<dbReference type="SUPFAM" id="SSF52540">
    <property type="entry name" value="P-loop containing nucleoside triphosphate hydrolases"/>
    <property type="match status" value="1"/>
</dbReference>
<dbReference type="InterPro" id="IPR008571">
    <property type="entry name" value="HerA-like"/>
</dbReference>
<feature type="compositionally biased region" description="Basic and acidic residues" evidence="5">
    <location>
        <begin position="74"/>
        <end position="84"/>
    </location>
</feature>
<dbReference type="Pfam" id="PF01935">
    <property type="entry name" value="DUF87"/>
    <property type="match status" value="1"/>
</dbReference>
<evidence type="ECO:0000313" key="7">
    <source>
        <dbReference type="EMBL" id="APX98002.1"/>
    </source>
</evidence>
<feature type="domain" description="Helicase HerA central" evidence="6">
    <location>
        <begin position="238"/>
        <end position="294"/>
    </location>
</feature>
<protein>
    <recommendedName>
        <fullName evidence="6">Helicase HerA central domain-containing protein</fullName>
    </recommendedName>
</protein>
<evidence type="ECO:0000256" key="4">
    <source>
        <dbReference type="ARBA" id="ARBA00048988"/>
    </source>
</evidence>
<dbReference type="Proteomes" id="UP000187321">
    <property type="component" value="Chromosome"/>
</dbReference>
<gene>
    <name evidence="7" type="ORF">BB347_16055</name>
</gene>